<dbReference type="PROSITE" id="PS50082">
    <property type="entry name" value="WD_REPEATS_2"/>
    <property type="match status" value="3"/>
</dbReference>
<dbReference type="Proteomes" id="UP000001554">
    <property type="component" value="Chromosome 15"/>
</dbReference>
<feature type="repeat" description="WD" evidence="5">
    <location>
        <begin position="447"/>
        <end position="479"/>
    </location>
</feature>
<dbReference type="OMA" id="CDELYQP"/>
<evidence type="ECO:0000313" key="7">
    <source>
        <dbReference type="Proteomes" id="UP000001554"/>
    </source>
</evidence>
<proteinExistence type="inferred from homology"/>
<dbReference type="OrthoDB" id="63070at2759"/>
<dbReference type="PROSITE" id="PS50294">
    <property type="entry name" value="WD_REPEATS_REGION"/>
    <property type="match status" value="2"/>
</dbReference>
<dbReference type="GO" id="GO:0043161">
    <property type="term" value="P:proteasome-mediated ubiquitin-dependent protein catabolic process"/>
    <property type="evidence" value="ECO:0000318"/>
    <property type="project" value="GO_Central"/>
</dbReference>
<evidence type="ECO:0000313" key="8">
    <source>
        <dbReference type="RefSeq" id="XP_035700053.1"/>
    </source>
</evidence>
<dbReference type="InterPro" id="IPR015943">
    <property type="entry name" value="WD40/YVTN_repeat-like_dom_sf"/>
</dbReference>
<dbReference type="InterPro" id="IPR036322">
    <property type="entry name" value="WD40_repeat_dom_sf"/>
</dbReference>
<keyword evidence="1" id="KW-0677">Repeat</keyword>
<dbReference type="Gene3D" id="2.130.10.10">
    <property type="entry name" value="YVTN repeat-like/Quinoprotein amine dehydrogenase"/>
    <property type="match status" value="2"/>
</dbReference>
<dbReference type="FunFam" id="2.130.10.10:FF:001891">
    <property type="entry name" value="DDB1-and CUL4-associated factor 11 homolog"/>
    <property type="match status" value="1"/>
</dbReference>
<reference evidence="8" key="2">
    <citation type="submission" date="2025-08" db="UniProtKB">
        <authorList>
            <consortium name="RefSeq"/>
        </authorList>
    </citation>
    <scope>IDENTIFICATION</scope>
    <source>
        <strain evidence="8">S238N-H82</strain>
        <tissue evidence="8">Testes</tissue>
    </source>
</reference>
<feature type="repeat" description="WD" evidence="5">
    <location>
        <begin position="270"/>
        <end position="303"/>
    </location>
</feature>
<dbReference type="Pfam" id="PF00400">
    <property type="entry name" value="WD40"/>
    <property type="match status" value="3"/>
</dbReference>
<gene>
    <name evidence="8" type="primary">LOC118432540</name>
</gene>
<feature type="repeat" description="WD" evidence="5">
    <location>
        <begin position="318"/>
        <end position="359"/>
    </location>
</feature>
<evidence type="ECO:0000256" key="2">
    <source>
        <dbReference type="ARBA" id="ARBA00030906"/>
    </source>
</evidence>
<comment type="similarity">
    <text evidence="3">Belongs to the WD repeat LEC14B family.</text>
</comment>
<keyword evidence="7" id="KW-1185">Reference proteome</keyword>
<dbReference type="AlphaFoldDB" id="A0A9J7NBD0"/>
<dbReference type="InterPro" id="IPR051859">
    <property type="entry name" value="DCAF"/>
</dbReference>
<dbReference type="PANTHER" id="PTHR19847:SF7">
    <property type="entry name" value="DDB1- AND CUL4-ASSOCIATED FACTOR 11"/>
    <property type="match status" value="1"/>
</dbReference>
<dbReference type="GeneID" id="118432540"/>
<evidence type="ECO:0000256" key="4">
    <source>
        <dbReference type="ARBA" id="ARBA00071980"/>
    </source>
</evidence>
<keyword evidence="5" id="KW-0853">WD repeat</keyword>
<dbReference type="SUPFAM" id="SSF50978">
    <property type="entry name" value="WD40 repeat-like"/>
    <property type="match status" value="1"/>
</dbReference>
<evidence type="ECO:0000256" key="6">
    <source>
        <dbReference type="SAM" id="MobiDB-lite"/>
    </source>
</evidence>
<dbReference type="RefSeq" id="XP_035700053.1">
    <property type="nucleotide sequence ID" value="XM_035844160.1"/>
</dbReference>
<dbReference type="KEGG" id="bfo:118432540"/>
<reference evidence="7" key="1">
    <citation type="journal article" date="2020" name="Nat. Ecol. Evol.">
        <title>Deeply conserved synteny resolves early events in vertebrate evolution.</title>
        <authorList>
            <person name="Simakov O."/>
            <person name="Marletaz F."/>
            <person name="Yue J.X."/>
            <person name="O'Connell B."/>
            <person name="Jenkins J."/>
            <person name="Brandt A."/>
            <person name="Calef R."/>
            <person name="Tung C.H."/>
            <person name="Huang T.K."/>
            <person name="Schmutz J."/>
            <person name="Satoh N."/>
            <person name="Yu J.K."/>
            <person name="Putnam N.H."/>
            <person name="Green R.E."/>
            <person name="Rokhsar D.S."/>
        </authorList>
    </citation>
    <scope>NUCLEOTIDE SEQUENCE [LARGE SCALE GENOMIC DNA]</scope>
    <source>
        <strain evidence="7">S238N-H82</strain>
    </source>
</reference>
<dbReference type="FunFam" id="2.130.10.10:FF:000492">
    <property type="entry name" value="LEC14B homolog isoform X2"/>
    <property type="match status" value="1"/>
</dbReference>
<evidence type="ECO:0000256" key="3">
    <source>
        <dbReference type="ARBA" id="ARBA00061298"/>
    </source>
</evidence>
<accession>A0A9J7NBD0</accession>
<protein>
    <recommendedName>
        <fullName evidence="4">DDB1- and CUL4-associated factor 11 homolog</fullName>
    </recommendedName>
    <alternativeName>
        <fullName evidence="2">WD repeat-containing protein 23</fullName>
    </alternativeName>
</protein>
<dbReference type="PANTHER" id="PTHR19847">
    <property type="entry name" value="DDB1- AND CUL4-ASSOCIATED FACTOR 11"/>
    <property type="match status" value="1"/>
</dbReference>
<evidence type="ECO:0000256" key="5">
    <source>
        <dbReference type="PROSITE-ProRule" id="PRU00221"/>
    </source>
</evidence>
<organism evidence="7 8">
    <name type="scientific">Branchiostoma floridae</name>
    <name type="common">Florida lancelet</name>
    <name type="synonym">Amphioxus</name>
    <dbReference type="NCBI Taxonomy" id="7739"/>
    <lineage>
        <taxon>Eukaryota</taxon>
        <taxon>Metazoa</taxon>
        <taxon>Chordata</taxon>
        <taxon>Cephalochordata</taxon>
        <taxon>Leptocardii</taxon>
        <taxon>Amphioxiformes</taxon>
        <taxon>Branchiostomatidae</taxon>
        <taxon>Branchiostoma</taxon>
    </lineage>
</organism>
<dbReference type="GO" id="GO:0080008">
    <property type="term" value="C:Cul4-RING E3 ubiquitin ligase complex"/>
    <property type="evidence" value="ECO:0000318"/>
    <property type="project" value="GO_Central"/>
</dbReference>
<dbReference type="SMART" id="SM00320">
    <property type="entry name" value="WD40"/>
    <property type="match status" value="7"/>
</dbReference>
<sequence>MSGEQDEQDDPDWGFDVIDGGDWSSEFESASGSDVSEFDLEDPGNLDWASFLEEAGLSLRPKVCDTSRLQDSGFRQVALRRLGRVGHRYGDVTGRTVPQLVSRREHGLCQRNPGFSPGHRASIGSRFIPNVPNLQAKYGFKAFCGQYSRDGNVFLTACQDQRIRVYDTRRGSFRLKRTIQAPNIEWSILDTALSSDGRYVVYSGWSDSIYVCEVLKKEGSVHQLPFSHDGFASCVFSLTFSHDDSEIMGAANDGCLYVFDRRRQERTLCIHSHSNDANAVTFADASSQILFSGGDDGLLKVWDRRMLSEENPREVGILLGHFDGITHIHSRGDNRFLISNSKDQTIKLWDIRKLSPAATVKPSISKLRSMHRWDYRWQRTPSDRVTAPRLPGDTAVMTYAGHVVLRTLIRCYFSPDFTTGQRFIYSGSANGDIFVYDVLTGEVAARLKGHRSCVRDVSWHPYSPRMLSVSWDCTVCRWECGTDDDEKFADALPSLITRGDAH</sequence>
<feature type="compositionally biased region" description="Acidic residues" evidence="6">
    <location>
        <begin position="1"/>
        <end position="13"/>
    </location>
</feature>
<name>A0A9J7NBD0_BRAFL</name>
<feature type="region of interest" description="Disordered" evidence="6">
    <location>
        <begin position="1"/>
        <end position="38"/>
    </location>
</feature>
<evidence type="ECO:0000256" key="1">
    <source>
        <dbReference type="ARBA" id="ARBA00022737"/>
    </source>
</evidence>
<dbReference type="InterPro" id="IPR001680">
    <property type="entry name" value="WD40_rpt"/>
</dbReference>